<organism evidence="2 3">
    <name type="scientific">Arthrobotrys conoides</name>
    <dbReference type="NCBI Taxonomy" id="74498"/>
    <lineage>
        <taxon>Eukaryota</taxon>
        <taxon>Fungi</taxon>
        <taxon>Dikarya</taxon>
        <taxon>Ascomycota</taxon>
        <taxon>Pezizomycotina</taxon>
        <taxon>Orbiliomycetes</taxon>
        <taxon>Orbiliales</taxon>
        <taxon>Orbiliaceae</taxon>
        <taxon>Arthrobotrys</taxon>
    </lineage>
</organism>
<keyword evidence="3" id="KW-1185">Reference proteome</keyword>
<dbReference type="Proteomes" id="UP001307849">
    <property type="component" value="Unassembled WGS sequence"/>
</dbReference>
<accession>A0AAN8NI60</accession>
<evidence type="ECO:0000313" key="3">
    <source>
        <dbReference type="Proteomes" id="UP001307849"/>
    </source>
</evidence>
<dbReference type="AlphaFoldDB" id="A0AAN8NI60"/>
<protein>
    <submittedName>
        <fullName evidence="2">Uncharacterized protein</fullName>
    </submittedName>
</protein>
<feature type="signal peptide" evidence="1">
    <location>
        <begin position="1"/>
        <end position="22"/>
    </location>
</feature>
<comment type="caution">
    <text evidence="2">The sequence shown here is derived from an EMBL/GenBank/DDBJ whole genome shotgun (WGS) entry which is preliminary data.</text>
</comment>
<dbReference type="EMBL" id="JAVHJM010000006">
    <property type="protein sequence ID" value="KAK6513016.1"/>
    <property type="molecule type" value="Genomic_DNA"/>
</dbReference>
<keyword evidence="1" id="KW-0732">Signal</keyword>
<feature type="chain" id="PRO_5042997321" evidence="1">
    <location>
        <begin position="23"/>
        <end position="344"/>
    </location>
</feature>
<gene>
    <name evidence="2" type="ORF">TWF506_009178</name>
</gene>
<name>A0AAN8NI60_9PEZI</name>
<evidence type="ECO:0000313" key="2">
    <source>
        <dbReference type="EMBL" id="KAK6513016.1"/>
    </source>
</evidence>
<proteinExistence type="predicted"/>
<evidence type="ECO:0000256" key="1">
    <source>
        <dbReference type="SAM" id="SignalP"/>
    </source>
</evidence>
<reference evidence="2 3" key="1">
    <citation type="submission" date="2019-10" db="EMBL/GenBank/DDBJ databases">
        <authorList>
            <person name="Palmer J.M."/>
        </authorList>
    </citation>
    <scope>NUCLEOTIDE SEQUENCE [LARGE SCALE GENOMIC DNA]</scope>
    <source>
        <strain evidence="2 3">TWF506</strain>
    </source>
</reference>
<sequence>MAPVKLLRCFLVFVLSATTVFALVSGLALLPSSIDPQQIQANYQGKRSGKQISLVESVQEPIGKWIQNTHTGQAPSDTSSEGVAIVDWKSYVDASRFNYALNNWESLKNDQGMINRYGVDGPSAEGMPKVFCLIDSSTSDGEGRTIETSGCTWEEVHDPGPSQRWHIRYKYLGDDSKSSERSPRWVATIRNNRSDRCTEATYDTNRTPTWSRRNINTNTPETLKFGQVISSNCHSIPEESKKGLEFTIRRCVNSQTPSDGGIDETDEIFRNWSLCIYPKYDSSADAEENKESPQNVCSDPTRQGTIVHALDKPGLVGWGCGPNTWYFPTQALSVEKGGSEWKQL</sequence>